<dbReference type="RefSeq" id="WP_014448374.1">
    <property type="nucleotide sequence ID" value="NC_017094.1"/>
</dbReference>
<dbReference type="Proteomes" id="UP000007382">
    <property type="component" value="Chromosome"/>
</dbReference>
<sequence>MKLPDFLQSAALNELRSKMKAPLGEFEPVSLPPLTLSLSEQEQLQESGIEIPLEEVRIAEDQRLTYKEAHVVLYIRTPVSDNLPKFHICDCTKLRQMRANHRFDRYVVSNREDGHFEIEQSGQKKVLHLDVCQYCLGQMKWMGFSYEKIRPEDRQKIVKNFSLKEFFNQYGHITSQRKSP</sequence>
<keyword evidence="2" id="KW-1185">Reference proteome</keyword>
<protein>
    <submittedName>
        <fullName evidence="1">Uncharacterized protein</fullName>
    </submittedName>
</protein>
<reference evidence="2" key="2">
    <citation type="submission" date="2012-03" db="EMBL/GenBank/DDBJ databases">
        <title>The complete genome sequence of the pioneer microbe on fresh volcanic deposit, Leptospirillum ferrooxidans strain C2-3.</title>
        <authorList>
            <person name="Fujimura R."/>
            <person name="Sato Y."/>
            <person name="Nishizawa T."/>
            <person name="Nanba K."/>
            <person name="Oshima K."/>
            <person name="Hattori M."/>
            <person name="Kamijo T."/>
            <person name="Ohta H."/>
        </authorList>
    </citation>
    <scope>NUCLEOTIDE SEQUENCE [LARGE SCALE GENOMIC DNA]</scope>
    <source>
        <strain evidence="2">C2-3</strain>
    </source>
</reference>
<proteinExistence type="predicted"/>
<dbReference type="EMBL" id="AP012342">
    <property type="protein sequence ID" value="BAM05879.1"/>
    <property type="molecule type" value="Genomic_DNA"/>
</dbReference>
<dbReference type="eggNOG" id="COG1403">
    <property type="taxonomic scope" value="Bacteria"/>
</dbReference>
<reference evidence="1 2" key="1">
    <citation type="journal article" date="2012" name="J. Bacteriol.">
        <title>Complete Genome Sequence of Leptospirillum ferrooxidans Strain C2-3, Isolated from a Fresh Volcanic Ash Deposit on the Island of Miyake, Japan.</title>
        <authorList>
            <person name="Fujimura R."/>
            <person name="Sato Y."/>
            <person name="Nishizawa T."/>
            <person name="Oshima K."/>
            <person name="Kim S.-W."/>
            <person name="Hattori M."/>
            <person name="Kamijo T."/>
            <person name="Ohta H."/>
        </authorList>
    </citation>
    <scope>NUCLEOTIDE SEQUENCE [LARGE SCALE GENOMIC DNA]</scope>
    <source>
        <strain evidence="1 2">C2-3</strain>
    </source>
</reference>
<dbReference type="KEGG" id="lfc:LFE_0151"/>
<evidence type="ECO:0000313" key="2">
    <source>
        <dbReference type="Proteomes" id="UP000007382"/>
    </source>
</evidence>
<evidence type="ECO:0000313" key="1">
    <source>
        <dbReference type="EMBL" id="BAM05879.1"/>
    </source>
</evidence>
<gene>
    <name evidence="1" type="ordered locus">LFE_0151</name>
</gene>
<dbReference type="PATRIC" id="fig|1162668.3.peg.176"/>
<dbReference type="AlphaFoldDB" id="I0IKT0"/>
<dbReference type="HOGENOM" id="CLU_1554507_0_0_0"/>
<dbReference type="STRING" id="1162668.LFE_0151"/>
<accession>I0IKT0</accession>
<dbReference type="OrthoDB" id="9815372at2"/>
<name>I0IKT0_LEPFC</name>
<organism evidence="1 2">
    <name type="scientific">Leptospirillum ferrooxidans (strain C2-3)</name>
    <dbReference type="NCBI Taxonomy" id="1162668"/>
    <lineage>
        <taxon>Bacteria</taxon>
        <taxon>Pseudomonadati</taxon>
        <taxon>Nitrospirota</taxon>
        <taxon>Nitrospiria</taxon>
        <taxon>Nitrospirales</taxon>
        <taxon>Nitrospiraceae</taxon>
        <taxon>Leptospirillum</taxon>
    </lineage>
</organism>